<feature type="domain" description="Core-binding (CB)" evidence="7">
    <location>
        <begin position="125"/>
        <end position="208"/>
    </location>
</feature>
<keyword evidence="2" id="KW-0229">DNA integration</keyword>
<protein>
    <submittedName>
        <fullName evidence="8">Unannotated protein</fullName>
    </submittedName>
</protein>
<dbReference type="InterPro" id="IPR004107">
    <property type="entry name" value="Integrase_SAM-like_N"/>
</dbReference>
<dbReference type="PANTHER" id="PTHR30349:SF64">
    <property type="entry name" value="PROPHAGE INTEGRASE INTD-RELATED"/>
    <property type="match status" value="1"/>
</dbReference>
<dbReference type="Pfam" id="PF14659">
    <property type="entry name" value="Phage_int_SAM_3"/>
    <property type="match status" value="1"/>
</dbReference>
<dbReference type="CDD" id="cd01189">
    <property type="entry name" value="INT_ICEBs1_C_like"/>
    <property type="match status" value="1"/>
</dbReference>
<dbReference type="PANTHER" id="PTHR30349">
    <property type="entry name" value="PHAGE INTEGRASE-RELATED"/>
    <property type="match status" value="1"/>
</dbReference>
<dbReference type="Gene3D" id="1.10.443.10">
    <property type="entry name" value="Intergrase catalytic core"/>
    <property type="match status" value="1"/>
</dbReference>
<dbReference type="InterPro" id="IPR011010">
    <property type="entry name" value="DNA_brk_join_enz"/>
</dbReference>
<dbReference type="EMBL" id="CAFBQA010000147">
    <property type="protein sequence ID" value="CAB5042939.1"/>
    <property type="molecule type" value="Genomic_DNA"/>
</dbReference>
<feature type="compositionally biased region" description="Basic and acidic residues" evidence="5">
    <location>
        <begin position="46"/>
        <end position="55"/>
    </location>
</feature>
<reference evidence="8" key="1">
    <citation type="submission" date="2020-05" db="EMBL/GenBank/DDBJ databases">
        <authorList>
            <person name="Chiriac C."/>
            <person name="Salcher M."/>
            <person name="Ghai R."/>
            <person name="Kavagutti S V."/>
        </authorList>
    </citation>
    <scope>NUCLEOTIDE SEQUENCE</scope>
</reference>
<dbReference type="GO" id="GO:0006310">
    <property type="term" value="P:DNA recombination"/>
    <property type="evidence" value="ECO:0007669"/>
    <property type="project" value="UniProtKB-KW"/>
</dbReference>
<dbReference type="InterPro" id="IPR002104">
    <property type="entry name" value="Integrase_catalytic"/>
</dbReference>
<organism evidence="8">
    <name type="scientific">freshwater metagenome</name>
    <dbReference type="NCBI Taxonomy" id="449393"/>
    <lineage>
        <taxon>unclassified sequences</taxon>
        <taxon>metagenomes</taxon>
        <taxon>ecological metagenomes</taxon>
    </lineage>
</organism>
<feature type="region of interest" description="Disordered" evidence="5">
    <location>
        <begin position="46"/>
        <end position="68"/>
    </location>
</feature>
<dbReference type="InterPro" id="IPR050090">
    <property type="entry name" value="Tyrosine_recombinase_XerCD"/>
</dbReference>
<dbReference type="InterPro" id="IPR044068">
    <property type="entry name" value="CB"/>
</dbReference>
<dbReference type="SUPFAM" id="SSF56349">
    <property type="entry name" value="DNA breaking-rejoining enzymes"/>
    <property type="match status" value="1"/>
</dbReference>
<evidence type="ECO:0000256" key="5">
    <source>
        <dbReference type="SAM" id="MobiDB-lite"/>
    </source>
</evidence>
<evidence type="ECO:0000259" key="7">
    <source>
        <dbReference type="PROSITE" id="PS51900"/>
    </source>
</evidence>
<evidence type="ECO:0000256" key="1">
    <source>
        <dbReference type="ARBA" id="ARBA00008857"/>
    </source>
</evidence>
<evidence type="ECO:0000259" key="6">
    <source>
        <dbReference type="PROSITE" id="PS51898"/>
    </source>
</evidence>
<dbReference type="PROSITE" id="PS51898">
    <property type="entry name" value="TYR_RECOMBINASE"/>
    <property type="match status" value="1"/>
</dbReference>
<accession>A0A6J7SNI4</accession>
<dbReference type="GO" id="GO:0003677">
    <property type="term" value="F:DNA binding"/>
    <property type="evidence" value="ECO:0007669"/>
    <property type="project" value="UniProtKB-KW"/>
</dbReference>
<dbReference type="GO" id="GO:0015074">
    <property type="term" value="P:DNA integration"/>
    <property type="evidence" value="ECO:0007669"/>
    <property type="project" value="UniProtKB-KW"/>
</dbReference>
<dbReference type="Pfam" id="PF00589">
    <property type="entry name" value="Phage_integrase"/>
    <property type="match status" value="1"/>
</dbReference>
<evidence type="ECO:0000313" key="8">
    <source>
        <dbReference type="EMBL" id="CAB5042939.1"/>
    </source>
</evidence>
<proteinExistence type="inferred from homology"/>
<name>A0A6J7SNI4_9ZZZZ</name>
<dbReference type="InterPro" id="IPR013762">
    <property type="entry name" value="Integrase-like_cat_sf"/>
</dbReference>
<dbReference type="PROSITE" id="PS51900">
    <property type="entry name" value="CB"/>
    <property type="match status" value="1"/>
</dbReference>
<gene>
    <name evidence="8" type="ORF">UFOPK4234_01625</name>
</gene>
<evidence type="ECO:0000256" key="3">
    <source>
        <dbReference type="ARBA" id="ARBA00023125"/>
    </source>
</evidence>
<evidence type="ECO:0000256" key="4">
    <source>
        <dbReference type="ARBA" id="ARBA00023172"/>
    </source>
</evidence>
<feature type="domain" description="Tyr recombinase" evidence="6">
    <location>
        <begin position="229"/>
        <end position="428"/>
    </location>
</feature>
<sequence>MKAHHYECELNSELAQGREVNTSNLCYLHSDGPFLLHTEEREQVSQEILTKSDKPTKKRYRSQNGNPRPYLDGLRWKIVVYIDHPDGTRTKHTASGKTQKECLNNAEKMRSRKLVEINSANAREADFNTLAEKWLCEVKANGVRPNTLSNYLITLRKHIAPHTEDWEITTVTRSQIKGLIAKLQDLGCSYYVQRNVRVIIKGTFNEALEDGLIASNPAVTVQICKKPQTQPNPFTNEEVIKILTQAHVEGSYLPIAMLFNMGLRLGEMLALTWDDVDIDGPLPKVSIKHTLSRITGKGLVLLETKTPSSEREIPLPSELAELLQAHKAEQDELIGQSWRSRKSNYIFTSSSGTAMDQANLRKKWIATLKNAGVPYKKVHCARHTAASAMSNLGELMATVSRIMGHSSIATTAAYYVKIEDKTKREAVDLLAKTFSIAS</sequence>
<comment type="similarity">
    <text evidence="1">Belongs to the 'phage' integrase family.</text>
</comment>
<dbReference type="AlphaFoldDB" id="A0A6J7SNI4"/>
<evidence type="ECO:0000256" key="2">
    <source>
        <dbReference type="ARBA" id="ARBA00022908"/>
    </source>
</evidence>
<dbReference type="Gene3D" id="1.10.150.130">
    <property type="match status" value="1"/>
</dbReference>
<keyword evidence="3" id="KW-0238">DNA-binding</keyword>
<dbReference type="InterPro" id="IPR010998">
    <property type="entry name" value="Integrase_recombinase_N"/>
</dbReference>
<keyword evidence="4" id="KW-0233">DNA recombination</keyword>